<dbReference type="Proteomes" id="UP000289184">
    <property type="component" value="Unassembled WGS sequence"/>
</dbReference>
<sequence length="241" mass="25673">MTTVSGAGVGGVSGMDLGSMDLETALMAVQSERTKLLDDALRLQLDSVSARNAEMAGLNDAIAAKSSENSKLEESSLSMQKQIAELRDLQSRLKASECPNPDGWYGLSWGQGDDAALSHSTLEQIKSSGLTVPAGADAPRDVDGNGTMDAKGKVVAGWQKEIDGKVAALEESIKNNAATVEANKTEMTSIKNQVDALGNTQQTEMLRLQGMTGKRNEAFDVMTNFIKKMQDSRSSIIGNMR</sequence>
<protein>
    <submittedName>
        <fullName evidence="1">Uncharacterized protein</fullName>
    </submittedName>
</protein>
<name>A0A446CSG2_9BURK</name>
<reference evidence="1 2" key="1">
    <citation type="submission" date="2018-07" db="EMBL/GenBank/DDBJ databases">
        <authorList>
            <person name="Peeters C."/>
        </authorList>
    </citation>
    <scope>NUCLEOTIDE SEQUENCE [LARGE SCALE GENOMIC DNA]</scope>
    <source>
        <strain evidence="1 2">LMG 3411</strain>
    </source>
</reference>
<gene>
    <name evidence="1" type="ORF">AGI3411_04755</name>
</gene>
<dbReference type="RefSeq" id="WP_129529816.1">
    <property type="nucleotide sequence ID" value="NZ_UFQB01000025.1"/>
</dbReference>
<dbReference type="AlphaFoldDB" id="A0A446CSG2"/>
<evidence type="ECO:0000313" key="1">
    <source>
        <dbReference type="EMBL" id="SSW70761.1"/>
    </source>
</evidence>
<organism evidence="1 2">
    <name type="scientific">Achromobacter agilis</name>
    <dbReference type="NCBI Taxonomy" id="1353888"/>
    <lineage>
        <taxon>Bacteria</taxon>
        <taxon>Pseudomonadati</taxon>
        <taxon>Pseudomonadota</taxon>
        <taxon>Betaproteobacteria</taxon>
        <taxon>Burkholderiales</taxon>
        <taxon>Alcaligenaceae</taxon>
        <taxon>Achromobacter</taxon>
    </lineage>
</organism>
<accession>A0A446CSG2</accession>
<keyword evidence="2" id="KW-1185">Reference proteome</keyword>
<dbReference type="OrthoDB" id="8908424at2"/>
<dbReference type="EMBL" id="UFQB01000025">
    <property type="protein sequence ID" value="SSW70761.1"/>
    <property type="molecule type" value="Genomic_DNA"/>
</dbReference>
<evidence type="ECO:0000313" key="2">
    <source>
        <dbReference type="Proteomes" id="UP000289184"/>
    </source>
</evidence>
<proteinExistence type="predicted"/>